<dbReference type="GO" id="GO:0016020">
    <property type="term" value="C:membrane"/>
    <property type="evidence" value="ECO:0007669"/>
    <property type="project" value="UniProtKB-SubCell"/>
</dbReference>
<reference evidence="14" key="1">
    <citation type="journal article" date="2023" name="Mol. Biol. Evol.">
        <title>Third-Generation Sequencing Reveals the Adaptive Role of the Epigenome in Three Deep-Sea Polychaetes.</title>
        <authorList>
            <person name="Perez M."/>
            <person name="Aroh O."/>
            <person name="Sun Y."/>
            <person name="Lan Y."/>
            <person name="Juniper S.K."/>
            <person name="Young C.R."/>
            <person name="Angers B."/>
            <person name="Qian P.Y."/>
        </authorList>
    </citation>
    <scope>NUCLEOTIDE SEQUENCE</scope>
    <source>
        <strain evidence="14">P08H-3</strain>
    </source>
</reference>
<dbReference type="PANTHER" id="PTHR22950">
    <property type="entry name" value="AMINO ACID TRANSPORTER"/>
    <property type="match status" value="1"/>
</dbReference>
<evidence type="ECO:0000259" key="13">
    <source>
        <dbReference type="Pfam" id="PF01490"/>
    </source>
</evidence>
<evidence type="ECO:0000256" key="7">
    <source>
        <dbReference type="ARBA" id="ARBA00023136"/>
    </source>
</evidence>
<feature type="transmembrane region" description="Helical" evidence="12">
    <location>
        <begin position="283"/>
        <end position="309"/>
    </location>
</feature>
<dbReference type="GO" id="GO:0015179">
    <property type="term" value="F:L-amino acid transmembrane transporter activity"/>
    <property type="evidence" value="ECO:0007669"/>
    <property type="project" value="TreeGrafter"/>
</dbReference>
<feature type="transmembrane region" description="Helical" evidence="12">
    <location>
        <begin position="33"/>
        <end position="52"/>
    </location>
</feature>
<dbReference type="InterPro" id="IPR013057">
    <property type="entry name" value="AA_transpt_TM"/>
</dbReference>
<evidence type="ECO:0000256" key="3">
    <source>
        <dbReference type="ARBA" id="ARBA00022448"/>
    </source>
</evidence>
<feature type="transmembrane region" description="Helical" evidence="12">
    <location>
        <begin position="175"/>
        <end position="194"/>
    </location>
</feature>
<accession>A0AAD9MSW9</accession>
<dbReference type="AlphaFoldDB" id="A0AAD9MSW9"/>
<proteinExistence type="inferred from homology"/>
<evidence type="ECO:0000313" key="14">
    <source>
        <dbReference type="EMBL" id="KAK2144235.1"/>
    </source>
</evidence>
<dbReference type="Proteomes" id="UP001208570">
    <property type="component" value="Unassembled WGS sequence"/>
</dbReference>
<evidence type="ECO:0000256" key="1">
    <source>
        <dbReference type="ARBA" id="ARBA00004141"/>
    </source>
</evidence>
<evidence type="ECO:0000256" key="6">
    <source>
        <dbReference type="ARBA" id="ARBA00022989"/>
    </source>
</evidence>
<feature type="region of interest" description="Disordered" evidence="11">
    <location>
        <begin position="1"/>
        <end position="24"/>
    </location>
</feature>
<evidence type="ECO:0000256" key="2">
    <source>
        <dbReference type="ARBA" id="ARBA00008066"/>
    </source>
</evidence>
<feature type="transmembrane region" description="Helical" evidence="12">
    <location>
        <begin position="150"/>
        <end position="169"/>
    </location>
</feature>
<comment type="caution">
    <text evidence="14">The sequence shown here is derived from an EMBL/GenBank/DDBJ whole genome shotgun (WGS) entry which is preliminary data.</text>
</comment>
<evidence type="ECO:0000256" key="5">
    <source>
        <dbReference type="ARBA" id="ARBA00022970"/>
    </source>
</evidence>
<feature type="transmembrane region" description="Helical" evidence="12">
    <location>
        <begin position="58"/>
        <end position="79"/>
    </location>
</feature>
<dbReference type="PANTHER" id="PTHR22950:SF458">
    <property type="entry name" value="SODIUM-COUPLED NEUTRAL AMINO ACID TRANSPORTER 11-RELATED"/>
    <property type="match status" value="1"/>
</dbReference>
<feature type="compositionally biased region" description="Polar residues" evidence="11">
    <location>
        <begin position="1"/>
        <end position="15"/>
    </location>
</feature>
<organism evidence="14 15">
    <name type="scientific">Paralvinella palmiformis</name>
    <dbReference type="NCBI Taxonomy" id="53620"/>
    <lineage>
        <taxon>Eukaryota</taxon>
        <taxon>Metazoa</taxon>
        <taxon>Spiralia</taxon>
        <taxon>Lophotrochozoa</taxon>
        <taxon>Annelida</taxon>
        <taxon>Polychaeta</taxon>
        <taxon>Sedentaria</taxon>
        <taxon>Canalipalpata</taxon>
        <taxon>Terebellida</taxon>
        <taxon>Terebelliformia</taxon>
        <taxon>Alvinellidae</taxon>
        <taxon>Paralvinella</taxon>
    </lineage>
</organism>
<feature type="domain" description="Amino acid transporter transmembrane" evidence="13">
    <location>
        <begin position="26"/>
        <end position="194"/>
    </location>
</feature>
<evidence type="ECO:0000256" key="12">
    <source>
        <dbReference type="SAM" id="Phobius"/>
    </source>
</evidence>
<comment type="subcellular location">
    <subcellularLocation>
        <location evidence="1">Membrane</location>
        <topology evidence="1">Multi-pass membrane protein</topology>
    </subcellularLocation>
</comment>
<protein>
    <recommendedName>
        <fullName evidence="9">Putative sodium-coupled neutral amino acid transporter 11</fullName>
    </recommendedName>
    <alternativeName>
        <fullName evidence="10">Solute carrier family 38 member 11</fullName>
    </alternativeName>
</protein>
<keyword evidence="4 12" id="KW-0812">Transmembrane</keyword>
<sequence>MVSTTEKLSEETNLLKSDHLHDDDTQSSTAKTIFNLGNSIVGAGVIAIPYAISRAGFGLGIVLLALVAGLTDYSVLLLIRGSELSGRYTYRGMIEVAFGRVGSVALLTMQLMNPFINMISYNIVIGDTTTKLMKSFGAGSISHVFINRRFILISMTLLLTLPLSLYRNITKLSKWGVLGLMCVFVMIVLIAVRLKSLHMFRLPTQRTFDVQLDEDADRRKLEDSNSYHFVHKLVHHFVVMIMDAHIYYNPRNTNIPLSRTITKLINMLLEELMFSRSPSNSTMLHVLITTCLVGITLGISLCIDCLGIVLELNGVLIISPLMFIFPPLAVFQLTDRHRLSCTNLPLIGTVMFGVSVSLIGFGLVVYNSIFGDFCTHGEEPGYCLQPNASWQSIDVTVPDLIRSNITF</sequence>
<keyword evidence="7 12" id="KW-0472">Membrane</keyword>
<dbReference type="EMBL" id="JAODUP010000776">
    <property type="protein sequence ID" value="KAK2144235.1"/>
    <property type="molecule type" value="Genomic_DNA"/>
</dbReference>
<gene>
    <name evidence="14" type="ORF">LSH36_776g02446</name>
</gene>
<evidence type="ECO:0000256" key="4">
    <source>
        <dbReference type="ARBA" id="ARBA00022692"/>
    </source>
</evidence>
<feature type="transmembrane region" description="Helical" evidence="12">
    <location>
        <begin position="346"/>
        <end position="366"/>
    </location>
</feature>
<comment type="similarity">
    <text evidence="2">Belongs to the amino acid/polyamine transporter 2 family.</text>
</comment>
<feature type="domain" description="Amino acid transporter transmembrane" evidence="13">
    <location>
        <begin position="275"/>
        <end position="361"/>
    </location>
</feature>
<keyword evidence="6 12" id="KW-1133">Transmembrane helix</keyword>
<keyword evidence="5" id="KW-0029">Amino-acid transport</keyword>
<comment type="function">
    <text evidence="8">Putative sodium-dependent amino acid/proton antiporter.</text>
</comment>
<evidence type="ECO:0000256" key="9">
    <source>
        <dbReference type="ARBA" id="ARBA00040814"/>
    </source>
</evidence>
<dbReference type="Pfam" id="PF01490">
    <property type="entry name" value="Aa_trans"/>
    <property type="match status" value="2"/>
</dbReference>
<keyword evidence="3" id="KW-0813">Transport</keyword>
<evidence type="ECO:0000256" key="10">
    <source>
        <dbReference type="ARBA" id="ARBA00041723"/>
    </source>
</evidence>
<evidence type="ECO:0000313" key="15">
    <source>
        <dbReference type="Proteomes" id="UP001208570"/>
    </source>
</evidence>
<feature type="transmembrane region" description="Helical" evidence="12">
    <location>
        <begin position="315"/>
        <end position="334"/>
    </location>
</feature>
<evidence type="ECO:0000256" key="11">
    <source>
        <dbReference type="SAM" id="MobiDB-lite"/>
    </source>
</evidence>
<keyword evidence="15" id="KW-1185">Reference proteome</keyword>
<name>A0AAD9MSW9_9ANNE</name>
<evidence type="ECO:0000256" key="8">
    <source>
        <dbReference type="ARBA" id="ARBA00037101"/>
    </source>
</evidence>